<protein>
    <submittedName>
        <fullName evidence="1">Uncharacterized protein</fullName>
    </submittedName>
</protein>
<gene>
    <name evidence="1" type="ORF">S01H4_32288</name>
</gene>
<accession>X1AWE5</accession>
<sequence length="78" mass="8992">EGIETIFHEHSARCPDCDKPFELKAQKPFVYCGECQFIVGLIPERKIICSKCETPLQLKVHNPFIYCKNCKFLVSLTD</sequence>
<feature type="non-terminal residue" evidence="1">
    <location>
        <position position="1"/>
    </location>
</feature>
<comment type="caution">
    <text evidence="1">The sequence shown here is derived from an EMBL/GenBank/DDBJ whole genome shotgun (WGS) entry which is preliminary data.</text>
</comment>
<name>X1AWE5_9ZZZZ</name>
<dbReference type="AlphaFoldDB" id="X1AWE5"/>
<evidence type="ECO:0000313" key="1">
    <source>
        <dbReference type="EMBL" id="GAG87065.1"/>
    </source>
</evidence>
<proteinExistence type="predicted"/>
<reference evidence="1" key="1">
    <citation type="journal article" date="2014" name="Front. Microbiol.">
        <title>High frequency of phylogenetically diverse reductive dehalogenase-homologous genes in deep subseafloor sedimentary metagenomes.</title>
        <authorList>
            <person name="Kawai M."/>
            <person name="Futagami T."/>
            <person name="Toyoda A."/>
            <person name="Takaki Y."/>
            <person name="Nishi S."/>
            <person name="Hori S."/>
            <person name="Arai W."/>
            <person name="Tsubouchi T."/>
            <person name="Morono Y."/>
            <person name="Uchiyama I."/>
            <person name="Ito T."/>
            <person name="Fujiyama A."/>
            <person name="Inagaki F."/>
            <person name="Takami H."/>
        </authorList>
    </citation>
    <scope>NUCLEOTIDE SEQUENCE</scope>
    <source>
        <strain evidence="1">Expedition CK06-06</strain>
    </source>
</reference>
<organism evidence="1">
    <name type="scientific">marine sediment metagenome</name>
    <dbReference type="NCBI Taxonomy" id="412755"/>
    <lineage>
        <taxon>unclassified sequences</taxon>
        <taxon>metagenomes</taxon>
        <taxon>ecological metagenomes</taxon>
    </lineage>
</organism>
<dbReference type="EMBL" id="BART01016858">
    <property type="protein sequence ID" value="GAG87065.1"/>
    <property type="molecule type" value="Genomic_DNA"/>
</dbReference>